<protein>
    <submittedName>
        <fullName evidence="2">Uncharacterized protein</fullName>
    </submittedName>
</protein>
<accession>A0A7S3R954</accession>
<dbReference type="EMBL" id="HBIP01035110">
    <property type="protein sequence ID" value="CAE0506311.1"/>
    <property type="molecule type" value="Transcribed_RNA"/>
</dbReference>
<evidence type="ECO:0000256" key="1">
    <source>
        <dbReference type="SAM" id="Phobius"/>
    </source>
</evidence>
<keyword evidence="1" id="KW-1133">Transmembrane helix</keyword>
<reference evidence="2" key="1">
    <citation type="submission" date="2021-01" db="EMBL/GenBank/DDBJ databases">
        <authorList>
            <person name="Corre E."/>
            <person name="Pelletier E."/>
            <person name="Niang G."/>
            <person name="Scheremetjew M."/>
            <person name="Finn R."/>
            <person name="Kale V."/>
            <person name="Holt S."/>
            <person name="Cochrane G."/>
            <person name="Meng A."/>
            <person name="Brown T."/>
            <person name="Cohen L."/>
        </authorList>
    </citation>
    <scope>NUCLEOTIDE SEQUENCE</scope>
    <source>
        <strain evidence="2">CCMP1320</strain>
    </source>
</reference>
<gene>
    <name evidence="2" type="ORF">DTER00134_LOCUS21387</name>
</gene>
<keyword evidence="1" id="KW-0472">Membrane</keyword>
<evidence type="ECO:0000313" key="2">
    <source>
        <dbReference type="EMBL" id="CAE0506311.1"/>
    </source>
</evidence>
<proteinExistence type="predicted"/>
<keyword evidence="1" id="KW-0812">Transmembrane</keyword>
<feature type="transmembrane region" description="Helical" evidence="1">
    <location>
        <begin position="90"/>
        <end position="113"/>
    </location>
</feature>
<sequence length="182" mass="20244">MPKVAYIYWLQLVPPLLPEMLMLGGAGAWLCVFIHVCLACALLACGGERGYDVQWSQCPTLWSLLLGVLQKVLWCVLLCNLLWGPVKCHICAAASFLCHFCVCVSPLCIPPFVSLMCRFVCVFAHRRCGVMCSCNCCCLLGVESGMQTMAGVKGEELTNEHMDYLRALLRRFTVLDEVMRQG</sequence>
<feature type="transmembrane region" description="Helical" evidence="1">
    <location>
        <begin position="21"/>
        <end position="44"/>
    </location>
</feature>
<feature type="transmembrane region" description="Helical" evidence="1">
    <location>
        <begin position="64"/>
        <end position="83"/>
    </location>
</feature>
<dbReference type="AlphaFoldDB" id="A0A7S3R954"/>
<organism evidence="2">
    <name type="scientific">Dunaliella tertiolecta</name>
    <name type="common">Green alga</name>
    <dbReference type="NCBI Taxonomy" id="3047"/>
    <lineage>
        <taxon>Eukaryota</taxon>
        <taxon>Viridiplantae</taxon>
        <taxon>Chlorophyta</taxon>
        <taxon>core chlorophytes</taxon>
        <taxon>Chlorophyceae</taxon>
        <taxon>CS clade</taxon>
        <taxon>Chlamydomonadales</taxon>
        <taxon>Dunaliellaceae</taxon>
        <taxon>Dunaliella</taxon>
    </lineage>
</organism>
<name>A0A7S3R954_DUNTE</name>